<gene>
    <name evidence="9" type="ORF">QBC33DRAFT_581082</name>
</gene>
<dbReference type="EC" id="5.2.1.8" evidence="3 6"/>
<organism evidence="9 10">
    <name type="scientific">Phialemonium atrogriseum</name>
    <dbReference type="NCBI Taxonomy" id="1093897"/>
    <lineage>
        <taxon>Eukaryota</taxon>
        <taxon>Fungi</taxon>
        <taxon>Dikarya</taxon>
        <taxon>Ascomycota</taxon>
        <taxon>Pezizomycotina</taxon>
        <taxon>Sordariomycetes</taxon>
        <taxon>Sordariomycetidae</taxon>
        <taxon>Cephalothecales</taxon>
        <taxon>Cephalothecaceae</taxon>
        <taxon>Phialemonium</taxon>
    </lineage>
</organism>
<dbReference type="PANTHER" id="PTHR45779">
    <property type="entry name" value="PEPTIDYLPROLYL ISOMERASE"/>
    <property type="match status" value="1"/>
</dbReference>
<feature type="signal peptide" evidence="7">
    <location>
        <begin position="1"/>
        <end position="19"/>
    </location>
</feature>
<feature type="domain" description="PPIase FKBP-type" evidence="8">
    <location>
        <begin position="39"/>
        <end position="128"/>
    </location>
</feature>
<dbReference type="RefSeq" id="XP_060279510.1">
    <property type="nucleotide sequence ID" value="XM_060431242.1"/>
</dbReference>
<evidence type="ECO:0000256" key="1">
    <source>
        <dbReference type="ARBA" id="ARBA00000971"/>
    </source>
</evidence>
<comment type="caution">
    <text evidence="9">The sequence shown here is derived from an EMBL/GenBank/DDBJ whole genome shotgun (WGS) entry which is preliminary data.</text>
</comment>
<keyword evidence="10" id="KW-1185">Reference proteome</keyword>
<keyword evidence="4 6" id="KW-0697">Rotamase</keyword>
<dbReference type="InterPro" id="IPR044609">
    <property type="entry name" value="FKBP2/11"/>
</dbReference>
<comment type="function">
    <text evidence="2">PPIases accelerate the folding of proteins. It catalyzes the cis-trans isomerization of proline imidic peptide bonds in oligopeptides.</text>
</comment>
<dbReference type="FunFam" id="3.10.50.40:FF:000006">
    <property type="entry name" value="Peptidyl-prolyl cis-trans isomerase"/>
    <property type="match status" value="1"/>
</dbReference>
<keyword evidence="7" id="KW-0732">Signal</keyword>
<dbReference type="GO" id="GO:0005783">
    <property type="term" value="C:endoplasmic reticulum"/>
    <property type="evidence" value="ECO:0007669"/>
    <property type="project" value="TreeGrafter"/>
</dbReference>
<feature type="chain" id="PRO_5042614932" description="peptidylprolyl isomerase" evidence="7">
    <location>
        <begin position="20"/>
        <end position="130"/>
    </location>
</feature>
<keyword evidence="5 6" id="KW-0413">Isomerase</keyword>
<dbReference type="InterPro" id="IPR001179">
    <property type="entry name" value="PPIase_FKBP_dom"/>
</dbReference>
<proteinExistence type="predicted"/>
<comment type="catalytic activity">
    <reaction evidence="1 6">
        <text>[protein]-peptidylproline (omega=180) = [protein]-peptidylproline (omega=0)</text>
        <dbReference type="Rhea" id="RHEA:16237"/>
        <dbReference type="Rhea" id="RHEA-COMP:10747"/>
        <dbReference type="Rhea" id="RHEA-COMP:10748"/>
        <dbReference type="ChEBI" id="CHEBI:83833"/>
        <dbReference type="ChEBI" id="CHEBI:83834"/>
        <dbReference type="EC" id="5.2.1.8"/>
    </reaction>
</comment>
<dbReference type="InterPro" id="IPR046357">
    <property type="entry name" value="PPIase_dom_sf"/>
</dbReference>
<dbReference type="Pfam" id="PF00254">
    <property type="entry name" value="FKBP_C"/>
    <property type="match status" value="1"/>
</dbReference>
<dbReference type="EMBL" id="MU839028">
    <property type="protein sequence ID" value="KAK1763297.1"/>
    <property type="molecule type" value="Genomic_DNA"/>
</dbReference>
<dbReference type="AlphaFoldDB" id="A0AAJ0BUI3"/>
<dbReference type="PROSITE" id="PS50059">
    <property type="entry name" value="FKBP_PPIASE"/>
    <property type="match status" value="1"/>
</dbReference>
<dbReference type="PANTHER" id="PTHR45779:SF7">
    <property type="entry name" value="PEPTIDYLPROLYL ISOMERASE"/>
    <property type="match status" value="1"/>
</dbReference>
<dbReference type="Gene3D" id="3.10.50.40">
    <property type="match status" value="1"/>
</dbReference>
<sequence>MHAHILLALCAAAASYVAAENITVEVTYSVSCERKTKNEDIISVNYNGTLTDGTLFDSSYDENDSHPFSFTLGAGEVIQGWELGLLDMCIGDRRTLTLPPQFGYGDDEVGPIPANSTLIFYTELMGIKGV</sequence>
<evidence type="ECO:0000313" key="10">
    <source>
        <dbReference type="Proteomes" id="UP001244011"/>
    </source>
</evidence>
<protein>
    <recommendedName>
        <fullName evidence="3 6">peptidylprolyl isomerase</fullName>
        <ecNumber evidence="3 6">5.2.1.8</ecNumber>
    </recommendedName>
</protein>
<evidence type="ECO:0000256" key="6">
    <source>
        <dbReference type="PROSITE-ProRule" id="PRU00277"/>
    </source>
</evidence>
<evidence type="ECO:0000313" key="9">
    <source>
        <dbReference type="EMBL" id="KAK1763297.1"/>
    </source>
</evidence>
<reference evidence="9" key="1">
    <citation type="submission" date="2023-06" db="EMBL/GenBank/DDBJ databases">
        <title>Genome-scale phylogeny and comparative genomics of the fungal order Sordariales.</title>
        <authorList>
            <consortium name="Lawrence Berkeley National Laboratory"/>
            <person name="Hensen N."/>
            <person name="Bonometti L."/>
            <person name="Westerberg I."/>
            <person name="Brannstrom I.O."/>
            <person name="Guillou S."/>
            <person name="Cros-Aarteil S."/>
            <person name="Calhoun S."/>
            <person name="Haridas S."/>
            <person name="Kuo A."/>
            <person name="Mondo S."/>
            <person name="Pangilinan J."/>
            <person name="Riley R."/>
            <person name="Labutti K."/>
            <person name="Andreopoulos B."/>
            <person name="Lipzen A."/>
            <person name="Chen C."/>
            <person name="Yanf M."/>
            <person name="Daum C."/>
            <person name="Ng V."/>
            <person name="Clum A."/>
            <person name="Steindorff A."/>
            <person name="Ohm R."/>
            <person name="Martin F."/>
            <person name="Silar P."/>
            <person name="Natvig D."/>
            <person name="Lalanne C."/>
            <person name="Gautier V."/>
            <person name="Ament-Velasquez S.L."/>
            <person name="Kruys A."/>
            <person name="Hutchinson M.I."/>
            <person name="Powell A.J."/>
            <person name="Barry K."/>
            <person name="Miller A.N."/>
            <person name="Grigoriev I.V."/>
            <person name="Debuchy R."/>
            <person name="Gladieux P."/>
            <person name="Thoren M.H."/>
            <person name="Johannesson H."/>
        </authorList>
    </citation>
    <scope>NUCLEOTIDE SEQUENCE</scope>
    <source>
        <strain evidence="9">8032-3</strain>
    </source>
</reference>
<name>A0AAJ0BUI3_9PEZI</name>
<accession>A0AAJ0BUI3</accession>
<evidence type="ECO:0000259" key="8">
    <source>
        <dbReference type="PROSITE" id="PS50059"/>
    </source>
</evidence>
<dbReference type="SUPFAM" id="SSF54534">
    <property type="entry name" value="FKBP-like"/>
    <property type="match status" value="1"/>
</dbReference>
<evidence type="ECO:0000256" key="2">
    <source>
        <dbReference type="ARBA" id="ARBA00002388"/>
    </source>
</evidence>
<evidence type="ECO:0000256" key="7">
    <source>
        <dbReference type="SAM" id="SignalP"/>
    </source>
</evidence>
<dbReference type="GeneID" id="85314429"/>
<evidence type="ECO:0000256" key="4">
    <source>
        <dbReference type="ARBA" id="ARBA00023110"/>
    </source>
</evidence>
<evidence type="ECO:0000256" key="5">
    <source>
        <dbReference type="ARBA" id="ARBA00023235"/>
    </source>
</evidence>
<dbReference type="Proteomes" id="UP001244011">
    <property type="component" value="Unassembled WGS sequence"/>
</dbReference>
<evidence type="ECO:0000256" key="3">
    <source>
        <dbReference type="ARBA" id="ARBA00013194"/>
    </source>
</evidence>
<dbReference type="GO" id="GO:0003755">
    <property type="term" value="F:peptidyl-prolyl cis-trans isomerase activity"/>
    <property type="evidence" value="ECO:0007669"/>
    <property type="project" value="UniProtKB-KW"/>
</dbReference>